<dbReference type="InterPro" id="IPR000014">
    <property type="entry name" value="PAS"/>
</dbReference>
<feature type="domain" description="Histidine kinase" evidence="7">
    <location>
        <begin position="607"/>
        <end position="827"/>
    </location>
</feature>
<dbReference type="PRINTS" id="PR00344">
    <property type="entry name" value="BCTRLSENSOR"/>
</dbReference>
<dbReference type="GO" id="GO:0000155">
    <property type="term" value="F:phosphorelay sensor kinase activity"/>
    <property type="evidence" value="ECO:0007669"/>
    <property type="project" value="InterPro"/>
</dbReference>
<keyword evidence="5" id="KW-0418">Kinase</keyword>
<dbReference type="CDD" id="cd00082">
    <property type="entry name" value="HisKA"/>
    <property type="match status" value="1"/>
</dbReference>
<dbReference type="Pfam" id="PF02518">
    <property type="entry name" value="HATPase_c"/>
    <property type="match status" value="1"/>
</dbReference>
<dbReference type="EMBL" id="VITR01000016">
    <property type="protein sequence ID" value="TWB36909.1"/>
    <property type="molecule type" value="Genomic_DNA"/>
</dbReference>
<dbReference type="Gene3D" id="3.30.565.10">
    <property type="entry name" value="Histidine kinase-like ATPase, C-terminal domain"/>
    <property type="match status" value="1"/>
</dbReference>
<dbReference type="AlphaFoldDB" id="A0A560GTE3"/>
<keyword evidence="6" id="KW-0812">Transmembrane</keyword>
<dbReference type="InterPro" id="IPR036890">
    <property type="entry name" value="HATPase_C_sf"/>
</dbReference>
<dbReference type="Proteomes" id="UP000315751">
    <property type="component" value="Unassembled WGS sequence"/>
</dbReference>
<accession>A0A560GTE3</accession>
<evidence type="ECO:0000256" key="6">
    <source>
        <dbReference type="SAM" id="Phobius"/>
    </source>
</evidence>
<keyword evidence="6" id="KW-1133">Transmembrane helix</keyword>
<dbReference type="SUPFAM" id="SSF55785">
    <property type="entry name" value="PYP-like sensor domain (PAS domain)"/>
    <property type="match status" value="2"/>
</dbReference>
<reference evidence="8 9" key="1">
    <citation type="submission" date="2019-06" db="EMBL/GenBank/DDBJ databases">
        <title>Genomic Encyclopedia of Type Strains, Phase IV (KMG-V): Genome sequencing to study the core and pangenomes of soil and plant-associated prokaryotes.</title>
        <authorList>
            <person name="Whitman W."/>
        </authorList>
    </citation>
    <scope>NUCLEOTIDE SEQUENCE [LARGE SCALE GENOMIC DNA]</scope>
    <source>
        <strain evidence="8 9">BR 11622</strain>
    </source>
</reference>
<dbReference type="Pfam" id="PF00512">
    <property type="entry name" value="HisKA"/>
    <property type="match status" value="1"/>
</dbReference>
<dbReference type="SMART" id="SM00387">
    <property type="entry name" value="HATPase_c"/>
    <property type="match status" value="1"/>
</dbReference>
<evidence type="ECO:0000259" key="7">
    <source>
        <dbReference type="PROSITE" id="PS50109"/>
    </source>
</evidence>
<keyword evidence="6" id="KW-0472">Membrane</keyword>
<keyword evidence="4" id="KW-0808">Transferase</keyword>
<evidence type="ECO:0000313" key="8">
    <source>
        <dbReference type="EMBL" id="TWB36909.1"/>
    </source>
</evidence>
<evidence type="ECO:0000256" key="1">
    <source>
        <dbReference type="ARBA" id="ARBA00000085"/>
    </source>
</evidence>
<dbReference type="InterPro" id="IPR003594">
    <property type="entry name" value="HATPase_dom"/>
</dbReference>
<dbReference type="Gene3D" id="3.30.450.20">
    <property type="entry name" value="PAS domain"/>
    <property type="match status" value="2"/>
</dbReference>
<dbReference type="InterPro" id="IPR003661">
    <property type="entry name" value="HisK_dim/P_dom"/>
</dbReference>
<comment type="caution">
    <text evidence="8">The sequence shown here is derived from an EMBL/GenBank/DDBJ whole genome shotgun (WGS) entry which is preliminary data.</text>
</comment>
<dbReference type="GO" id="GO:0005886">
    <property type="term" value="C:plasma membrane"/>
    <property type="evidence" value="ECO:0007669"/>
    <property type="project" value="TreeGrafter"/>
</dbReference>
<evidence type="ECO:0000313" key="9">
    <source>
        <dbReference type="Proteomes" id="UP000315751"/>
    </source>
</evidence>
<keyword evidence="3" id="KW-0597">Phosphoprotein</keyword>
<gene>
    <name evidence="8" type="ORF">FBZ90_116132</name>
</gene>
<comment type="catalytic activity">
    <reaction evidence="1">
        <text>ATP + protein L-histidine = ADP + protein N-phospho-L-histidine.</text>
        <dbReference type="EC" id="2.7.13.3"/>
    </reaction>
</comment>
<evidence type="ECO:0000256" key="4">
    <source>
        <dbReference type="ARBA" id="ARBA00022679"/>
    </source>
</evidence>
<dbReference type="OrthoDB" id="9797304at2"/>
<dbReference type="InterPro" id="IPR035965">
    <property type="entry name" value="PAS-like_dom_sf"/>
</dbReference>
<dbReference type="GO" id="GO:0009927">
    <property type="term" value="F:histidine phosphotransfer kinase activity"/>
    <property type="evidence" value="ECO:0007669"/>
    <property type="project" value="TreeGrafter"/>
</dbReference>
<evidence type="ECO:0000256" key="3">
    <source>
        <dbReference type="ARBA" id="ARBA00022553"/>
    </source>
</evidence>
<dbReference type="EC" id="2.7.13.3" evidence="2"/>
<sequence>MPRNATALPLALTAAALAAPGFPCLRLVFPDASLPLVVAGSVASLVVAGACLARLAGQRRVADMQAARAAALLSGCPDEWVAWRHGRVIGASASAGAWLGIPDPQPGGRVDEIAQAFEAPEDAALRRALRDLDDEGVPFSRQMSCHQGRRTLVLTGRPGTSPVPLGDDGDPSGRISVLWLRDVTATVADAAQADQRRQVAEDAAARLRAALELLPFPLWMRRSDGSLFWCNQAYGTAVGLSPTAVVEQGIELVTDPGAGRALAARALAKGEGAKGERAEGQGASETRHVVVAGQRQLLRLVETPLATPLDGAAALMGHALDITREQELSSELERHIAAHGDVLEHLGSAIAIYGADTKLKFHNRSYARLWGLDETWLATEPTYGEVLEDLRSRRRLQEEVDFPRWKRAQVALFTNLTEPREDLTHLPDGTTLRNITVPHPFGGLMFVLEDVTNALALESSYNTLMAVQQETLDNLAEGVAVFGGDGRLKLWNPSFARIWRLKGSDLNGEPHITQVIDKLQPLLDHDGDWPARRRAMIADLLERSSYAGRLERTDRSIVDVSNVPLPDGAVLISVLDITDSVRVEEALRASNEALATADRLKSEFIANVSYQLRTPLNAIMGFAEILNNQYFGALNERQADYTKGVLEASRRLLALINDILDLATIEAGFMTLDRSPVDVGQLLEAVSGLTLDWARKQDVTLLVQVPYDIGTLDADERRLKQALYNLVSNAVKFTPPGGQVTLSAKRQMGDGGPEMVLSVSDTGIGIPAADRQRVFNKFERGDVQNHPAGAGLGLSLVKSFVELHGGRVEISDSDQGTLIQCHLPLRQPVLV</sequence>
<feature type="transmembrane region" description="Helical" evidence="6">
    <location>
        <begin position="34"/>
        <end position="55"/>
    </location>
</feature>
<dbReference type="Pfam" id="PF12860">
    <property type="entry name" value="PAS_7"/>
    <property type="match status" value="2"/>
</dbReference>
<dbReference type="CDD" id="cd00075">
    <property type="entry name" value="HATPase"/>
    <property type="match status" value="1"/>
</dbReference>
<dbReference type="SMART" id="SM00091">
    <property type="entry name" value="PAS"/>
    <property type="match status" value="3"/>
</dbReference>
<evidence type="ECO:0000256" key="5">
    <source>
        <dbReference type="ARBA" id="ARBA00022777"/>
    </source>
</evidence>
<dbReference type="SMART" id="SM00388">
    <property type="entry name" value="HisKA"/>
    <property type="match status" value="1"/>
</dbReference>
<dbReference type="InterPro" id="IPR005467">
    <property type="entry name" value="His_kinase_dom"/>
</dbReference>
<dbReference type="SUPFAM" id="SSF55874">
    <property type="entry name" value="ATPase domain of HSP90 chaperone/DNA topoisomerase II/histidine kinase"/>
    <property type="match status" value="1"/>
</dbReference>
<proteinExistence type="predicted"/>
<dbReference type="Gene3D" id="1.10.287.130">
    <property type="match status" value="1"/>
</dbReference>
<dbReference type="PANTHER" id="PTHR43047:SF72">
    <property type="entry name" value="OSMOSENSING HISTIDINE PROTEIN KINASE SLN1"/>
    <property type="match status" value="1"/>
</dbReference>
<dbReference type="RefSeq" id="WP_145735338.1">
    <property type="nucleotide sequence ID" value="NZ_VITR01000016.1"/>
</dbReference>
<dbReference type="InterPro" id="IPR036097">
    <property type="entry name" value="HisK_dim/P_sf"/>
</dbReference>
<dbReference type="InterPro" id="IPR004358">
    <property type="entry name" value="Sig_transdc_His_kin-like_C"/>
</dbReference>
<evidence type="ECO:0000256" key="2">
    <source>
        <dbReference type="ARBA" id="ARBA00012438"/>
    </source>
</evidence>
<dbReference type="SUPFAM" id="SSF47384">
    <property type="entry name" value="Homodimeric domain of signal transducing histidine kinase"/>
    <property type="match status" value="1"/>
</dbReference>
<protein>
    <recommendedName>
        <fullName evidence="2">histidine kinase</fullName>
        <ecNumber evidence="2">2.7.13.3</ecNumber>
    </recommendedName>
</protein>
<dbReference type="PROSITE" id="PS50109">
    <property type="entry name" value="HIS_KIN"/>
    <property type="match status" value="1"/>
</dbReference>
<organism evidence="8 9">
    <name type="scientific">Nitrospirillum amazonense</name>
    <dbReference type="NCBI Taxonomy" id="28077"/>
    <lineage>
        <taxon>Bacteria</taxon>
        <taxon>Pseudomonadati</taxon>
        <taxon>Pseudomonadota</taxon>
        <taxon>Alphaproteobacteria</taxon>
        <taxon>Rhodospirillales</taxon>
        <taxon>Azospirillaceae</taxon>
        <taxon>Nitrospirillum</taxon>
    </lineage>
</organism>
<keyword evidence="9" id="KW-1185">Reference proteome</keyword>
<name>A0A560GTE3_9PROT</name>
<dbReference type="PANTHER" id="PTHR43047">
    <property type="entry name" value="TWO-COMPONENT HISTIDINE PROTEIN KINASE"/>
    <property type="match status" value="1"/>
</dbReference>